<evidence type="ECO:0000313" key="12">
    <source>
        <dbReference type="Proteomes" id="UP000033772"/>
    </source>
</evidence>
<keyword evidence="3" id="KW-0548">Nucleotidyltransferase</keyword>
<protein>
    <recommendedName>
        <fullName evidence="1">D-glycero-beta-D-manno-heptose 1-phosphate adenylyltransferase</fullName>
        <ecNumber evidence="1">2.7.7.70</ecNumber>
    </recommendedName>
</protein>
<evidence type="ECO:0000259" key="9">
    <source>
        <dbReference type="Pfam" id="PF00294"/>
    </source>
</evidence>
<evidence type="ECO:0000256" key="8">
    <source>
        <dbReference type="ARBA" id="ARBA00047428"/>
    </source>
</evidence>
<dbReference type="InterPro" id="IPR004821">
    <property type="entry name" value="Cyt_trans-like"/>
</dbReference>
<dbReference type="SUPFAM" id="SSF52374">
    <property type="entry name" value="Nucleotidylyl transferase"/>
    <property type="match status" value="1"/>
</dbReference>
<proteinExistence type="predicted"/>
<evidence type="ECO:0000256" key="6">
    <source>
        <dbReference type="ARBA" id="ARBA00023268"/>
    </source>
</evidence>
<keyword evidence="7" id="KW-0119">Carbohydrate metabolism</keyword>
<dbReference type="Gene3D" id="3.40.1190.20">
    <property type="match status" value="1"/>
</dbReference>
<dbReference type="EMBL" id="JZDQ02000008">
    <property type="protein sequence ID" value="OIJ27550.1"/>
    <property type="molecule type" value="Genomic_DNA"/>
</dbReference>
<feature type="domain" description="Carbohydrate kinase PfkB" evidence="9">
    <location>
        <begin position="6"/>
        <end position="295"/>
    </location>
</feature>
<dbReference type="Gene3D" id="3.40.50.620">
    <property type="entry name" value="HUPs"/>
    <property type="match status" value="1"/>
</dbReference>
<feature type="domain" description="Cytidyltransferase-like" evidence="10">
    <location>
        <begin position="310"/>
        <end position="421"/>
    </location>
</feature>
<dbReference type="GO" id="GO:0016773">
    <property type="term" value="F:phosphotransferase activity, alcohol group as acceptor"/>
    <property type="evidence" value="ECO:0007669"/>
    <property type="project" value="InterPro"/>
</dbReference>
<evidence type="ECO:0000256" key="4">
    <source>
        <dbReference type="ARBA" id="ARBA00022741"/>
    </source>
</evidence>
<keyword evidence="4" id="KW-0547">Nucleotide-binding</keyword>
<dbReference type="NCBIfam" id="TIGR00125">
    <property type="entry name" value="cyt_tran_rel"/>
    <property type="match status" value="1"/>
</dbReference>
<evidence type="ECO:0000313" key="11">
    <source>
        <dbReference type="EMBL" id="OIJ27550.1"/>
    </source>
</evidence>
<dbReference type="Proteomes" id="UP000033772">
    <property type="component" value="Unassembled WGS sequence"/>
</dbReference>
<evidence type="ECO:0000256" key="3">
    <source>
        <dbReference type="ARBA" id="ARBA00022695"/>
    </source>
</evidence>
<keyword evidence="2" id="KW-0808">Transferase</keyword>
<reference evidence="11" key="1">
    <citation type="submission" date="2016-10" db="EMBL/GenBank/DDBJ databases">
        <title>Draft Genome Sequence of Nocardioides luteus Strain BAFB, an Alkane-Degrading Bacterium Isolated from JP-7 Polluted Soil.</title>
        <authorList>
            <person name="Brown L."/>
            <person name="Ruiz O.N."/>
            <person name="Gunasekera T."/>
        </authorList>
    </citation>
    <scope>NUCLEOTIDE SEQUENCE [LARGE SCALE GENOMIC DNA]</scope>
    <source>
        <strain evidence="11">BAFB</strain>
    </source>
</reference>
<dbReference type="GO" id="GO:0005975">
    <property type="term" value="P:carbohydrate metabolic process"/>
    <property type="evidence" value="ECO:0007669"/>
    <property type="project" value="InterPro"/>
</dbReference>
<keyword evidence="6" id="KW-0511">Multifunctional enzyme</keyword>
<dbReference type="PANTHER" id="PTHR43793:SF2">
    <property type="entry name" value="BIFUNCTIONAL PROTEIN HLDE"/>
    <property type="match status" value="1"/>
</dbReference>
<accession>A0A1J4N7T5</accession>
<keyword evidence="12" id="KW-1185">Reference proteome</keyword>
<organism evidence="11 12">
    <name type="scientific">Nocardioides luteus</name>
    <dbReference type="NCBI Taxonomy" id="1844"/>
    <lineage>
        <taxon>Bacteria</taxon>
        <taxon>Bacillati</taxon>
        <taxon>Actinomycetota</taxon>
        <taxon>Actinomycetes</taxon>
        <taxon>Propionibacteriales</taxon>
        <taxon>Nocardioidaceae</taxon>
        <taxon>Nocardioides</taxon>
    </lineage>
</organism>
<sequence>MMAIRMVVVGDVLLDVDVTGDVRRRLPEADAPVIDRPRERFRAGGAGLAAALAAADGHDVVLVTALAADAAGSRIHELCRDAGVTVLAVPQDGSTPVKRRIIADRGPVARLDEGCCGSIEPVPFDALDAIGSADAVLFSDYGQGMSSVANLRRALSSVTATTSTPVVWDPHPRGDIPVPGVRLATPNRAEAAAFAGQTADTGASEHATALVEAWQARAVCVTLGSEGAVLAEGEAAAPVEISARRVGRQDTCGAGDRFAATVTASLTGTTATEAAVKTAVEAAGDFVASGGAAAFTPVERRSKDRTIVATGGCFDLLHAGHVATLQAARRLGDRLIVCLNSDDSVRRLKGADRPVVPEQDRARMLAALDCVDDVVLFDEDTPAHVLAEVRPDIWVKGGDYDEDSLPESDLVATWGGRTVVVPFHEGHSTTALIETARAVPHR</sequence>
<comment type="catalytic activity">
    <reaction evidence="8">
        <text>D-glycero-beta-D-manno-heptose 1-phosphate + ATP + H(+) = ADP-D-glycero-beta-D-manno-heptose + diphosphate</text>
        <dbReference type="Rhea" id="RHEA:27465"/>
        <dbReference type="ChEBI" id="CHEBI:15378"/>
        <dbReference type="ChEBI" id="CHEBI:30616"/>
        <dbReference type="ChEBI" id="CHEBI:33019"/>
        <dbReference type="ChEBI" id="CHEBI:59967"/>
        <dbReference type="ChEBI" id="CHEBI:61593"/>
        <dbReference type="EC" id="2.7.7.70"/>
    </reaction>
</comment>
<evidence type="ECO:0000256" key="5">
    <source>
        <dbReference type="ARBA" id="ARBA00022840"/>
    </source>
</evidence>
<evidence type="ECO:0000256" key="1">
    <source>
        <dbReference type="ARBA" id="ARBA00012519"/>
    </source>
</evidence>
<dbReference type="SUPFAM" id="SSF53613">
    <property type="entry name" value="Ribokinase-like"/>
    <property type="match status" value="1"/>
</dbReference>
<keyword evidence="5" id="KW-0067">ATP-binding</keyword>
<dbReference type="InterPro" id="IPR014729">
    <property type="entry name" value="Rossmann-like_a/b/a_fold"/>
</dbReference>
<evidence type="ECO:0000259" key="10">
    <source>
        <dbReference type="Pfam" id="PF01467"/>
    </source>
</evidence>
<dbReference type="NCBIfam" id="TIGR02199">
    <property type="entry name" value="rfaE_dom_II"/>
    <property type="match status" value="1"/>
</dbReference>
<dbReference type="GO" id="GO:0016779">
    <property type="term" value="F:nucleotidyltransferase activity"/>
    <property type="evidence" value="ECO:0007669"/>
    <property type="project" value="UniProtKB-KW"/>
</dbReference>
<comment type="caution">
    <text evidence="11">The sequence shown here is derived from an EMBL/GenBank/DDBJ whole genome shotgun (WGS) entry which is preliminary data.</text>
</comment>
<dbReference type="Pfam" id="PF01467">
    <property type="entry name" value="CTP_transf_like"/>
    <property type="match status" value="1"/>
</dbReference>
<evidence type="ECO:0000256" key="7">
    <source>
        <dbReference type="ARBA" id="ARBA00023277"/>
    </source>
</evidence>
<name>A0A1J4N7T5_9ACTN</name>
<dbReference type="EC" id="2.7.7.70" evidence="1"/>
<gene>
    <name evidence="11" type="ORF">UG56_006885</name>
</gene>
<dbReference type="InterPro" id="IPR029056">
    <property type="entry name" value="Ribokinase-like"/>
</dbReference>
<dbReference type="STRING" id="1844.UG56_006885"/>
<evidence type="ECO:0000256" key="2">
    <source>
        <dbReference type="ARBA" id="ARBA00022679"/>
    </source>
</evidence>
<dbReference type="InterPro" id="IPR011914">
    <property type="entry name" value="RfaE_dom_II"/>
</dbReference>
<dbReference type="GO" id="GO:0005524">
    <property type="term" value="F:ATP binding"/>
    <property type="evidence" value="ECO:0007669"/>
    <property type="project" value="UniProtKB-KW"/>
</dbReference>
<dbReference type="PANTHER" id="PTHR43793">
    <property type="entry name" value="FAD SYNTHASE"/>
    <property type="match status" value="1"/>
</dbReference>
<dbReference type="InterPro" id="IPR011611">
    <property type="entry name" value="PfkB_dom"/>
</dbReference>
<dbReference type="AlphaFoldDB" id="A0A1J4N7T5"/>
<dbReference type="InterPro" id="IPR050385">
    <property type="entry name" value="Archaeal_FAD_synthase"/>
</dbReference>
<dbReference type="Pfam" id="PF00294">
    <property type="entry name" value="PfkB"/>
    <property type="match status" value="1"/>
</dbReference>